<comment type="caution">
    <text evidence="3">The sequence shown here is derived from an EMBL/GenBank/DDBJ whole genome shotgun (WGS) entry which is preliminary data.</text>
</comment>
<evidence type="ECO:0000313" key="3">
    <source>
        <dbReference type="EMBL" id="MEP1061182.1"/>
    </source>
</evidence>
<evidence type="ECO:0000259" key="2">
    <source>
        <dbReference type="Pfam" id="PF23988"/>
    </source>
</evidence>
<evidence type="ECO:0000313" key="4">
    <source>
        <dbReference type="Proteomes" id="UP001476950"/>
    </source>
</evidence>
<proteinExistence type="predicted"/>
<organism evidence="3 4">
    <name type="scientific">Stenomitos frigidus AS-A4</name>
    <dbReference type="NCBI Taxonomy" id="2933935"/>
    <lineage>
        <taxon>Bacteria</taxon>
        <taxon>Bacillati</taxon>
        <taxon>Cyanobacteriota</taxon>
        <taxon>Cyanophyceae</taxon>
        <taxon>Leptolyngbyales</taxon>
        <taxon>Leptolyngbyaceae</taxon>
        <taxon>Stenomitos</taxon>
    </lineage>
</organism>
<sequence length="551" mass="60818">MTALNLSTHRRLQQLPQIASVWEGDRRPLVSGMPSSADWTDAGAGSEPNGECILWVDGSQGMVRAMDVVTPETGSEAVVRTLLRAMEHPHNPNSPARPQKIVVSDRELLFYLRGVLQDLDITLDYVPSLPLIDEIFRGFQDAVSSRPPQLPPQYAEALTQKAIALWHDAPWDIFADHQILAIEVNRWDIDTLYASVMGMLGMEFGVLFYRSLESLQRFRERVLTNESLEDMEEAFLGQDCLFVTFENEGDEEEGVNLSIVPTIDAIEPVFGNLHPLEGLRSFLYDEEAMALMVVLEAFHRFMRQHRSKFEPDTFPVVSSRYRIPLPTEVTADAPANEATKTATIAIKVSTMPDLAAELLVLTDADDDDGSFPAVRDDLVPENSFLSLGVVPWDMLDLLRSGMAEHQPMTEVKAAGDGFPVVMIQTSRPKAKTLIGAIKAAGGLQAICFNPGADPFDSEHYDLGLFQTGNGDLHLFGEFGDDDPTHIAARKKWDQRCKKTNGCCGLIVATGLTGASRGKPQFKDMVALFEARSLTAKDLGLGTLQLRLAADF</sequence>
<dbReference type="RefSeq" id="WP_190448426.1">
    <property type="nucleotide sequence ID" value="NZ_JAMPLM010000028.1"/>
</dbReference>
<accession>A0ABV0KPL2</accession>
<name>A0ABV0KPL2_9CYAN</name>
<dbReference type="Pfam" id="PF23988">
    <property type="entry name" value="DUF7309"/>
    <property type="match status" value="1"/>
</dbReference>
<reference evidence="3 4" key="1">
    <citation type="submission" date="2022-04" db="EMBL/GenBank/DDBJ databases">
        <title>Positive selection, recombination, and allopatry shape intraspecific diversity of widespread and dominant cyanobacteria.</title>
        <authorList>
            <person name="Wei J."/>
            <person name="Shu W."/>
            <person name="Hu C."/>
        </authorList>
    </citation>
    <scope>NUCLEOTIDE SEQUENCE [LARGE SCALE GENOMIC DNA]</scope>
    <source>
        <strain evidence="3 4">AS-A4</strain>
    </source>
</reference>
<dbReference type="InterPro" id="IPR054216">
    <property type="entry name" value="DUF6930"/>
</dbReference>
<feature type="domain" description="DUF7309" evidence="2">
    <location>
        <begin position="157"/>
        <end position="248"/>
    </location>
</feature>
<evidence type="ECO:0000259" key="1">
    <source>
        <dbReference type="Pfam" id="PF22007"/>
    </source>
</evidence>
<dbReference type="InterPro" id="IPR055733">
    <property type="entry name" value="DUF7309"/>
</dbReference>
<dbReference type="EMBL" id="JAMPLM010000028">
    <property type="protein sequence ID" value="MEP1061182.1"/>
    <property type="molecule type" value="Genomic_DNA"/>
</dbReference>
<dbReference type="Proteomes" id="UP001476950">
    <property type="component" value="Unassembled WGS sequence"/>
</dbReference>
<feature type="domain" description="DUF6930" evidence="1">
    <location>
        <begin position="10"/>
        <end position="140"/>
    </location>
</feature>
<keyword evidence="4" id="KW-1185">Reference proteome</keyword>
<gene>
    <name evidence="3" type="ORF">NDI38_22375</name>
</gene>
<protein>
    <submittedName>
        <fullName evidence="3">Uncharacterized protein</fullName>
    </submittedName>
</protein>
<dbReference type="Pfam" id="PF22007">
    <property type="entry name" value="DUF6930"/>
    <property type="match status" value="1"/>
</dbReference>